<dbReference type="PROSITE" id="PS01117">
    <property type="entry name" value="HTH_MARR_1"/>
    <property type="match status" value="1"/>
</dbReference>
<keyword evidence="2 5" id="KW-0238">DNA-binding</keyword>
<dbReference type="InterPro" id="IPR023187">
    <property type="entry name" value="Tscrpt_reg_MarR-type_CS"/>
</dbReference>
<reference evidence="5 6" key="1">
    <citation type="submission" date="2020-08" db="EMBL/GenBank/DDBJ databases">
        <title>Genomic Encyclopedia of Type Strains, Phase III (KMG-III): the genomes of soil and plant-associated and newly described type strains.</title>
        <authorList>
            <person name="Whitman W."/>
        </authorList>
    </citation>
    <scope>NUCLEOTIDE SEQUENCE [LARGE SCALE GENOMIC DNA]</scope>
    <source>
        <strain evidence="5 6">CECT 8572</strain>
    </source>
</reference>
<evidence type="ECO:0000313" key="6">
    <source>
        <dbReference type="Proteomes" id="UP000576152"/>
    </source>
</evidence>
<dbReference type="InterPro" id="IPR036388">
    <property type="entry name" value="WH-like_DNA-bd_sf"/>
</dbReference>
<name>A0ABR6HLL0_9RHOB</name>
<accession>A0ABR6HLL0</accession>
<feature type="domain" description="HTH marR-type" evidence="4">
    <location>
        <begin position="18"/>
        <end position="153"/>
    </location>
</feature>
<dbReference type="PROSITE" id="PS50995">
    <property type="entry name" value="HTH_MARR_2"/>
    <property type="match status" value="1"/>
</dbReference>
<dbReference type="GO" id="GO:0003677">
    <property type="term" value="F:DNA binding"/>
    <property type="evidence" value="ECO:0007669"/>
    <property type="project" value="UniProtKB-KW"/>
</dbReference>
<dbReference type="PANTHER" id="PTHR33164">
    <property type="entry name" value="TRANSCRIPTIONAL REGULATOR, MARR FAMILY"/>
    <property type="match status" value="1"/>
</dbReference>
<organism evidence="5 6">
    <name type="scientific">Limimaricola variabilis</name>
    <dbReference type="NCBI Taxonomy" id="1492771"/>
    <lineage>
        <taxon>Bacteria</taxon>
        <taxon>Pseudomonadati</taxon>
        <taxon>Pseudomonadota</taxon>
        <taxon>Alphaproteobacteria</taxon>
        <taxon>Rhodobacterales</taxon>
        <taxon>Paracoccaceae</taxon>
        <taxon>Limimaricola</taxon>
    </lineage>
</organism>
<dbReference type="InterPro" id="IPR039422">
    <property type="entry name" value="MarR/SlyA-like"/>
</dbReference>
<protein>
    <submittedName>
        <fullName evidence="5">DNA-binding MarR family transcriptional regulator</fullName>
    </submittedName>
</protein>
<sequence>MAEGPAPQGGSSLLFLTDEQLRKGIEAMFFAYRGFTSDPDRILEGREMGRAHHRAIHFIHRSPGTTVSNLMALLGVTKQSLNRVLRALIAEGLVEARVGRRDRRERHLYLTEAGAALERELSDAQRERMRAAYRMAGPVAVAGFRQVLEAMMDEESRRHYEALAGKGG</sequence>
<proteinExistence type="predicted"/>
<gene>
    <name evidence="5" type="ORF">FHS00_001006</name>
</gene>
<dbReference type="InterPro" id="IPR036390">
    <property type="entry name" value="WH_DNA-bd_sf"/>
</dbReference>
<evidence type="ECO:0000256" key="2">
    <source>
        <dbReference type="ARBA" id="ARBA00023125"/>
    </source>
</evidence>
<evidence type="ECO:0000259" key="4">
    <source>
        <dbReference type="PROSITE" id="PS50995"/>
    </source>
</evidence>
<comment type="caution">
    <text evidence="5">The sequence shown here is derived from an EMBL/GenBank/DDBJ whole genome shotgun (WGS) entry which is preliminary data.</text>
</comment>
<dbReference type="PANTHER" id="PTHR33164:SF44">
    <property type="entry name" value="TRANSCRIPTIONAL REGULATORY PROTEIN"/>
    <property type="match status" value="1"/>
</dbReference>
<dbReference type="EMBL" id="JACIBX010000002">
    <property type="protein sequence ID" value="MBB3711444.1"/>
    <property type="molecule type" value="Genomic_DNA"/>
</dbReference>
<dbReference type="Gene3D" id="1.10.10.10">
    <property type="entry name" value="Winged helix-like DNA-binding domain superfamily/Winged helix DNA-binding domain"/>
    <property type="match status" value="1"/>
</dbReference>
<keyword evidence="1" id="KW-0805">Transcription regulation</keyword>
<evidence type="ECO:0000256" key="1">
    <source>
        <dbReference type="ARBA" id="ARBA00023015"/>
    </source>
</evidence>
<evidence type="ECO:0000313" key="5">
    <source>
        <dbReference type="EMBL" id="MBB3711444.1"/>
    </source>
</evidence>
<dbReference type="RefSeq" id="WP_183470443.1">
    <property type="nucleotide sequence ID" value="NZ_CP139691.1"/>
</dbReference>
<dbReference type="SMART" id="SM00347">
    <property type="entry name" value="HTH_MARR"/>
    <property type="match status" value="1"/>
</dbReference>
<dbReference type="Pfam" id="PF12802">
    <property type="entry name" value="MarR_2"/>
    <property type="match status" value="1"/>
</dbReference>
<evidence type="ECO:0000256" key="3">
    <source>
        <dbReference type="ARBA" id="ARBA00023163"/>
    </source>
</evidence>
<keyword evidence="6" id="KW-1185">Reference proteome</keyword>
<dbReference type="Proteomes" id="UP000576152">
    <property type="component" value="Unassembled WGS sequence"/>
</dbReference>
<dbReference type="SUPFAM" id="SSF46785">
    <property type="entry name" value="Winged helix' DNA-binding domain"/>
    <property type="match status" value="1"/>
</dbReference>
<dbReference type="InterPro" id="IPR000835">
    <property type="entry name" value="HTH_MarR-typ"/>
</dbReference>
<keyword evidence="3" id="KW-0804">Transcription</keyword>